<evidence type="ECO:0000313" key="4">
    <source>
        <dbReference type="Proteomes" id="UP000658278"/>
    </source>
</evidence>
<dbReference type="NCBIfam" id="NF038287">
    <property type="entry name" value="Amuc_1100_fam"/>
    <property type="match status" value="1"/>
</dbReference>
<feature type="compositionally biased region" description="Basic and acidic residues" evidence="1">
    <location>
        <begin position="240"/>
        <end position="251"/>
    </location>
</feature>
<dbReference type="EMBL" id="JAENII010000017">
    <property type="protein sequence ID" value="MBK1828754.1"/>
    <property type="molecule type" value="Genomic_DNA"/>
</dbReference>
<feature type="region of interest" description="Disordered" evidence="1">
    <location>
        <begin position="232"/>
        <end position="296"/>
    </location>
</feature>
<keyword evidence="4" id="KW-1185">Reference proteome</keyword>
<evidence type="ECO:0000313" key="3">
    <source>
        <dbReference type="EMBL" id="MBK1828754.1"/>
    </source>
</evidence>
<organism evidence="3 4">
    <name type="scientific">Haloferula rosea</name>
    <dbReference type="NCBI Taxonomy" id="490093"/>
    <lineage>
        <taxon>Bacteria</taxon>
        <taxon>Pseudomonadati</taxon>
        <taxon>Verrucomicrobiota</taxon>
        <taxon>Verrucomicrobiia</taxon>
        <taxon>Verrucomicrobiales</taxon>
        <taxon>Verrucomicrobiaceae</taxon>
        <taxon>Haloferula</taxon>
    </lineage>
</organism>
<comment type="caution">
    <text evidence="3">The sequence shown here is derived from an EMBL/GenBank/DDBJ whole genome shotgun (WGS) entry which is preliminary data.</text>
</comment>
<dbReference type="Proteomes" id="UP000658278">
    <property type="component" value="Unassembled WGS sequence"/>
</dbReference>
<sequence>MSFQENKFPIVLGAVTAVAAGGLIWWGMQSSAAYDTAKSEYDEKVSEIGSLMRSKVAPTSDNLRDKKKAVSDYRGSVESLQKAFDKYRKPKLENTEVNAFSDALLAARKRVGLKFEEAGVSMPAGFFLGLGKYTDKLPQKKNTGLLHFELGAYEELFGRLAEAGPAELLNVHWPDLPEEVGRKYDFAGKSYRSHPIEITFQGSEESLRKFLSSLDDSEEYYYVVRTMRVSNSRSSAPNSKDARFEQPKVEEGPADPFGAGGFVFPDEEEEETPAEGEAPAEEPTEEPAPAAPVASDSGQILKQVLGSEEIKVFLRIDVLQFVDPKPLPKG</sequence>
<evidence type="ECO:0000256" key="2">
    <source>
        <dbReference type="SAM" id="Phobius"/>
    </source>
</evidence>
<reference evidence="3" key="1">
    <citation type="submission" date="2021-01" db="EMBL/GenBank/DDBJ databases">
        <title>Modified the classification status of verrucomicrobia.</title>
        <authorList>
            <person name="Feng X."/>
        </authorList>
    </citation>
    <scope>NUCLEOTIDE SEQUENCE</scope>
    <source>
        <strain evidence="3">KCTC 22201</strain>
    </source>
</reference>
<feature type="compositionally biased region" description="Acidic residues" evidence="1">
    <location>
        <begin position="265"/>
        <end position="285"/>
    </location>
</feature>
<evidence type="ECO:0000256" key="1">
    <source>
        <dbReference type="SAM" id="MobiDB-lite"/>
    </source>
</evidence>
<name>A0A934VFV5_9BACT</name>
<feature type="transmembrane region" description="Helical" evidence="2">
    <location>
        <begin position="7"/>
        <end position="28"/>
    </location>
</feature>
<dbReference type="InterPro" id="IPR048049">
    <property type="entry name" value="Amuc_1100-like"/>
</dbReference>
<dbReference type="RefSeq" id="WP_200282795.1">
    <property type="nucleotide sequence ID" value="NZ_JAENII010000017.1"/>
</dbReference>
<keyword evidence="2" id="KW-1133">Transmembrane helix</keyword>
<dbReference type="AlphaFoldDB" id="A0A934VFV5"/>
<accession>A0A934VFV5</accession>
<keyword evidence="2" id="KW-0472">Membrane</keyword>
<gene>
    <name evidence="3" type="ORF">JIN81_17095</name>
</gene>
<protein>
    <submittedName>
        <fullName evidence="3">Uncharacterized protein</fullName>
    </submittedName>
</protein>
<keyword evidence="2" id="KW-0812">Transmembrane</keyword>
<proteinExistence type="predicted"/>